<gene>
    <name evidence="1" type="ORF">SCHPADRAFT_640432</name>
</gene>
<evidence type="ECO:0008006" key="3">
    <source>
        <dbReference type="Google" id="ProtNLM"/>
    </source>
</evidence>
<protein>
    <recommendedName>
        <fullName evidence="3">F-box domain-containing protein</fullName>
    </recommendedName>
</protein>
<accession>A0A0H2R737</accession>
<sequence length="457" mass="52173">MRDDEDNLKLQAALKNRELNSRTNLLRLPEEIQLEIIIYASILSFFPNTVTVVWPYRRLSDHLLDVAPQTVRLEVLAHVCHRIRQLILGTPYLWADARATTSGRLSDIAQRILRRSESVELRVRLDDAIEDTSLSGKYGGANIASELHRIGHLSMHNFFEGNTSFLDRLRDTPSDAIKSLEITVKCDELPDSPHITNLELFQGHAPNLRRLEFRGFTTSWTSPIFNHLSVLALACIPEAGRPTLSNLLNVLVRCSSTLEDLILEEFVFSLGSIRLARATETLPQLLRFKMYGEESYCRALVQSLQMPCLKRFHVYGIPDQLDDGEDDVGPIEDPIIPINFSLGNNCTNLRLREDDSTFEAEWRKHENDADPYDDMVHAVYDGDIIGWKRILHVFRQTDNSRITSLLFQSDATTTKKELMQSFLSNFPHLEIFTFSIFSNQLVSCNPVIDGLLLLHEE</sequence>
<reference evidence="1 2" key="1">
    <citation type="submission" date="2015-04" db="EMBL/GenBank/DDBJ databases">
        <title>Complete genome sequence of Schizopora paradoxa KUC8140, a cosmopolitan wood degrader in East Asia.</title>
        <authorList>
            <consortium name="DOE Joint Genome Institute"/>
            <person name="Min B."/>
            <person name="Park H."/>
            <person name="Jang Y."/>
            <person name="Kim J.-J."/>
            <person name="Kim K.H."/>
            <person name="Pangilinan J."/>
            <person name="Lipzen A."/>
            <person name="Riley R."/>
            <person name="Grigoriev I.V."/>
            <person name="Spatafora J.W."/>
            <person name="Choi I.-G."/>
        </authorList>
    </citation>
    <scope>NUCLEOTIDE SEQUENCE [LARGE SCALE GENOMIC DNA]</scope>
    <source>
        <strain evidence="1 2">KUC8140</strain>
    </source>
</reference>
<dbReference type="OrthoDB" id="2692326at2759"/>
<dbReference type="Proteomes" id="UP000053477">
    <property type="component" value="Unassembled WGS sequence"/>
</dbReference>
<proteinExistence type="predicted"/>
<dbReference type="InParanoid" id="A0A0H2R737"/>
<evidence type="ECO:0000313" key="2">
    <source>
        <dbReference type="Proteomes" id="UP000053477"/>
    </source>
</evidence>
<evidence type="ECO:0000313" key="1">
    <source>
        <dbReference type="EMBL" id="KLO07625.1"/>
    </source>
</evidence>
<keyword evidence="2" id="KW-1185">Reference proteome</keyword>
<dbReference type="AlphaFoldDB" id="A0A0H2R737"/>
<dbReference type="EMBL" id="KQ086129">
    <property type="protein sequence ID" value="KLO07625.1"/>
    <property type="molecule type" value="Genomic_DNA"/>
</dbReference>
<name>A0A0H2R737_9AGAM</name>
<organism evidence="1 2">
    <name type="scientific">Schizopora paradoxa</name>
    <dbReference type="NCBI Taxonomy" id="27342"/>
    <lineage>
        <taxon>Eukaryota</taxon>
        <taxon>Fungi</taxon>
        <taxon>Dikarya</taxon>
        <taxon>Basidiomycota</taxon>
        <taxon>Agaricomycotina</taxon>
        <taxon>Agaricomycetes</taxon>
        <taxon>Hymenochaetales</taxon>
        <taxon>Schizoporaceae</taxon>
        <taxon>Schizopora</taxon>
    </lineage>
</organism>